<proteinExistence type="predicted"/>
<feature type="transmembrane region" description="Helical" evidence="1">
    <location>
        <begin position="166"/>
        <end position="184"/>
    </location>
</feature>
<dbReference type="EMBL" id="BOQN01000006">
    <property type="protein sequence ID" value="GIM88735.1"/>
    <property type="molecule type" value="Genomic_DNA"/>
</dbReference>
<keyword evidence="3" id="KW-1185">Reference proteome</keyword>
<comment type="caution">
    <text evidence="2">The sequence shown here is derived from an EMBL/GenBank/DDBJ whole genome shotgun (WGS) entry which is preliminary data.</text>
</comment>
<dbReference type="Proteomes" id="UP000677082">
    <property type="component" value="Unassembled WGS sequence"/>
</dbReference>
<evidence type="ECO:0000256" key="1">
    <source>
        <dbReference type="SAM" id="Phobius"/>
    </source>
</evidence>
<evidence type="ECO:0000313" key="2">
    <source>
        <dbReference type="EMBL" id="GIM88735.1"/>
    </source>
</evidence>
<feature type="transmembrane region" description="Helical" evidence="1">
    <location>
        <begin position="196"/>
        <end position="216"/>
    </location>
</feature>
<protein>
    <submittedName>
        <fullName evidence="2">Uncharacterized protein</fullName>
    </submittedName>
</protein>
<gene>
    <name evidence="2" type="ORF">Ato02nite_005280</name>
</gene>
<keyword evidence="1" id="KW-1133">Transmembrane helix</keyword>
<keyword evidence="1" id="KW-0472">Membrane</keyword>
<dbReference type="RefSeq" id="WP_213004719.1">
    <property type="nucleotide sequence ID" value="NZ_BOQN01000006.1"/>
</dbReference>
<reference evidence="2 3" key="1">
    <citation type="submission" date="2021-03" db="EMBL/GenBank/DDBJ databases">
        <title>Whole genome shotgun sequence of Actinoplanes toevensis NBRC 105298.</title>
        <authorList>
            <person name="Komaki H."/>
            <person name="Tamura T."/>
        </authorList>
    </citation>
    <scope>NUCLEOTIDE SEQUENCE [LARGE SCALE GENOMIC DNA]</scope>
    <source>
        <strain evidence="2 3">NBRC 105298</strain>
    </source>
</reference>
<dbReference type="AlphaFoldDB" id="A0A919T6G0"/>
<sequence length="235" mass="27867">MTATQRPRLKTDVRWGRVYGWDVIDHASWMAGTNIVFLNDYVGQTRQKGRARENQHRDSQPWSDLTVGSPRTLWEGWCTDEQLDEMERHFIQDVPFEQRPRLNYVLNENNSRHIPKWDLEDQRRQRDALRGDEPWEPTPYRPETYGYAPAARVKARRPWRPWQKQLLAAGALSLALTVGVWIALHRLGMLQGDAWWQTAAGTAVFAGWVWAGFPGLTRRSRRRAQRVRRRWRRWL</sequence>
<name>A0A919T6G0_9ACTN</name>
<accession>A0A919T6G0</accession>
<organism evidence="2 3">
    <name type="scientific">Paractinoplanes toevensis</name>
    <dbReference type="NCBI Taxonomy" id="571911"/>
    <lineage>
        <taxon>Bacteria</taxon>
        <taxon>Bacillati</taxon>
        <taxon>Actinomycetota</taxon>
        <taxon>Actinomycetes</taxon>
        <taxon>Micromonosporales</taxon>
        <taxon>Micromonosporaceae</taxon>
        <taxon>Paractinoplanes</taxon>
    </lineage>
</organism>
<evidence type="ECO:0000313" key="3">
    <source>
        <dbReference type="Proteomes" id="UP000677082"/>
    </source>
</evidence>
<keyword evidence="1" id="KW-0812">Transmembrane</keyword>